<dbReference type="Gene3D" id="3.40.50.1820">
    <property type="entry name" value="alpha/beta hydrolase"/>
    <property type="match status" value="1"/>
</dbReference>
<dbReference type="Proteomes" id="UP000278143">
    <property type="component" value="Unassembled WGS sequence"/>
</dbReference>
<accession>A0A4P9Z249</accession>
<organism evidence="3 4">
    <name type="scientific">Syncephalis pseudoplumigaleata</name>
    <dbReference type="NCBI Taxonomy" id="1712513"/>
    <lineage>
        <taxon>Eukaryota</taxon>
        <taxon>Fungi</taxon>
        <taxon>Fungi incertae sedis</taxon>
        <taxon>Zoopagomycota</taxon>
        <taxon>Zoopagomycotina</taxon>
        <taxon>Zoopagomycetes</taxon>
        <taxon>Zoopagales</taxon>
        <taxon>Piptocephalidaceae</taxon>
        <taxon>Syncephalis</taxon>
    </lineage>
</organism>
<dbReference type="PANTHER" id="PTHR37471:SF1">
    <property type="entry name" value="AB HYDROLASE-1 DOMAIN-CONTAINING PROTEIN"/>
    <property type="match status" value="1"/>
</dbReference>
<dbReference type="Pfam" id="PF12697">
    <property type="entry name" value="Abhydrolase_6"/>
    <property type="match status" value="1"/>
</dbReference>
<evidence type="ECO:0000313" key="3">
    <source>
        <dbReference type="EMBL" id="RKP26042.1"/>
    </source>
</evidence>
<feature type="domain" description="AB hydrolase-1" evidence="2">
    <location>
        <begin position="84"/>
        <end position="206"/>
    </location>
</feature>
<sequence>MLDEIQRDVPFGTEPGREHGVRCMRLNLDPVRVFPRPLIVYLLIHIGHYLTALCLHALGFRRGRTPHLAYWYRETSAASDAPPIVFVHGLSLGLVSYLVFFTQLCRRHGADRPLVFLHLDHLTYRFPRLGVPGRAEMIEDVARLFERHQLAPAVWMGHSFGTIICAWMCNLPDARRYVRRSVLVDPVCFQLWEPDLTYNAIYRPPPNWLLQLMRCVVSSEHGIALTIGRHFWWYENLLLPEDLTHDTHIVLAEHDGIIDACKLADYLDANSVPYVLLPRAIHAQFLLQPSVAKTILALL</sequence>
<dbReference type="OrthoDB" id="6431331at2759"/>
<dbReference type="InterPro" id="IPR000073">
    <property type="entry name" value="AB_hydrolase_1"/>
</dbReference>
<keyword evidence="3" id="KW-0378">Hydrolase</keyword>
<name>A0A4P9Z249_9FUNG</name>
<evidence type="ECO:0000256" key="1">
    <source>
        <dbReference type="SAM" id="Phobius"/>
    </source>
</evidence>
<reference evidence="4" key="1">
    <citation type="journal article" date="2018" name="Nat. Microbiol.">
        <title>Leveraging single-cell genomics to expand the fungal tree of life.</title>
        <authorList>
            <person name="Ahrendt S.R."/>
            <person name="Quandt C.A."/>
            <person name="Ciobanu D."/>
            <person name="Clum A."/>
            <person name="Salamov A."/>
            <person name="Andreopoulos B."/>
            <person name="Cheng J.F."/>
            <person name="Woyke T."/>
            <person name="Pelin A."/>
            <person name="Henrissat B."/>
            <person name="Reynolds N.K."/>
            <person name="Benny G.L."/>
            <person name="Smith M.E."/>
            <person name="James T.Y."/>
            <person name="Grigoriev I.V."/>
        </authorList>
    </citation>
    <scope>NUCLEOTIDE SEQUENCE [LARGE SCALE GENOMIC DNA]</scope>
    <source>
        <strain evidence="4">Benny S71-1</strain>
    </source>
</reference>
<gene>
    <name evidence="3" type="ORF">SYNPS1DRAFT_14773</name>
</gene>
<evidence type="ECO:0000313" key="4">
    <source>
        <dbReference type="Proteomes" id="UP000278143"/>
    </source>
</evidence>
<dbReference type="PANTHER" id="PTHR37471">
    <property type="entry name" value="UNNAMED PRODUCT"/>
    <property type="match status" value="1"/>
</dbReference>
<feature type="transmembrane region" description="Helical" evidence="1">
    <location>
        <begin position="81"/>
        <end position="100"/>
    </location>
</feature>
<keyword evidence="4" id="KW-1185">Reference proteome</keyword>
<keyword evidence="1" id="KW-0812">Transmembrane</keyword>
<proteinExistence type="predicted"/>
<dbReference type="GO" id="GO:0016787">
    <property type="term" value="F:hydrolase activity"/>
    <property type="evidence" value="ECO:0007669"/>
    <property type="project" value="UniProtKB-KW"/>
</dbReference>
<evidence type="ECO:0000259" key="2">
    <source>
        <dbReference type="Pfam" id="PF12697"/>
    </source>
</evidence>
<dbReference type="SUPFAM" id="SSF53474">
    <property type="entry name" value="alpha/beta-Hydrolases"/>
    <property type="match status" value="1"/>
</dbReference>
<feature type="transmembrane region" description="Helical" evidence="1">
    <location>
        <begin position="38"/>
        <end position="60"/>
    </location>
</feature>
<keyword evidence="1" id="KW-1133">Transmembrane helix</keyword>
<protein>
    <submittedName>
        <fullName evidence="3">Alpha/Beta hydrolase protein</fullName>
    </submittedName>
</protein>
<dbReference type="AlphaFoldDB" id="A0A4P9Z249"/>
<dbReference type="InterPro" id="IPR029058">
    <property type="entry name" value="AB_hydrolase_fold"/>
</dbReference>
<keyword evidence="1" id="KW-0472">Membrane</keyword>
<dbReference type="EMBL" id="KZ989532">
    <property type="protein sequence ID" value="RKP26042.1"/>
    <property type="molecule type" value="Genomic_DNA"/>
</dbReference>